<name>A0ABQ8T328_PERAM</name>
<organism evidence="1 2">
    <name type="scientific">Periplaneta americana</name>
    <name type="common">American cockroach</name>
    <name type="synonym">Blatta americana</name>
    <dbReference type="NCBI Taxonomy" id="6978"/>
    <lineage>
        <taxon>Eukaryota</taxon>
        <taxon>Metazoa</taxon>
        <taxon>Ecdysozoa</taxon>
        <taxon>Arthropoda</taxon>
        <taxon>Hexapoda</taxon>
        <taxon>Insecta</taxon>
        <taxon>Pterygota</taxon>
        <taxon>Neoptera</taxon>
        <taxon>Polyneoptera</taxon>
        <taxon>Dictyoptera</taxon>
        <taxon>Blattodea</taxon>
        <taxon>Blattoidea</taxon>
        <taxon>Blattidae</taxon>
        <taxon>Blattinae</taxon>
        <taxon>Periplaneta</taxon>
    </lineage>
</organism>
<evidence type="ECO:0000313" key="1">
    <source>
        <dbReference type="EMBL" id="KAJ4440312.1"/>
    </source>
</evidence>
<proteinExistence type="predicted"/>
<accession>A0ABQ8T328</accession>
<evidence type="ECO:0000313" key="2">
    <source>
        <dbReference type="Proteomes" id="UP001148838"/>
    </source>
</evidence>
<dbReference type="EMBL" id="JAJSOF020000017">
    <property type="protein sequence ID" value="KAJ4440312.1"/>
    <property type="molecule type" value="Genomic_DNA"/>
</dbReference>
<keyword evidence="2" id="KW-1185">Reference proteome</keyword>
<gene>
    <name evidence="1" type="ORF">ANN_08451</name>
</gene>
<reference evidence="1 2" key="1">
    <citation type="journal article" date="2022" name="Allergy">
        <title>Genome assembly and annotation of Periplaneta americana reveal a comprehensive cockroach allergen profile.</title>
        <authorList>
            <person name="Wang L."/>
            <person name="Xiong Q."/>
            <person name="Saelim N."/>
            <person name="Wang L."/>
            <person name="Nong W."/>
            <person name="Wan A.T."/>
            <person name="Shi M."/>
            <person name="Liu X."/>
            <person name="Cao Q."/>
            <person name="Hui J.H.L."/>
            <person name="Sookrung N."/>
            <person name="Leung T.F."/>
            <person name="Tungtrongchitr A."/>
            <person name="Tsui S.K.W."/>
        </authorList>
    </citation>
    <scope>NUCLEOTIDE SEQUENCE [LARGE SCALE GENOMIC DNA]</scope>
    <source>
        <strain evidence="1">PWHHKU_190912</strain>
    </source>
</reference>
<feature type="non-terminal residue" evidence="1">
    <location>
        <position position="1"/>
    </location>
</feature>
<evidence type="ECO:0008006" key="3">
    <source>
        <dbReference type="Google" id="ProtNLM"/>
    </source>
</evidence>
<sequence length="88" mass="9986">LKAEEVAKVIVLIGDGRSLPFAAAAVMDVPYSTVTDALQRFRETQNYSRKPGYDQKRKTKARDDQFIMLQILGNRLTILVEVQVDSRM</sequence>
<protein>
    <recommendedName>
        <fullName evidence="3">Transposase</fullName>
    </recommendedName>
</protein>
<comment type="caution">
    <text evidence="1">The sequence shown here is derived from an EMBL/GenBank/DDBJ whole genome shotgun (WGS) entry which is preliminary data.</text>
</comment>
<dbReference type="Proteomes" id="UP001148838">
    <property type="component" value="Unassembled WGS sequence"/>
</dbReference>